<evidence type="ECO:0000259" key="14">
    <source>
        <dbReference type="Pfam" id="PF08245"/>
    </source>
</evidence>
<evidence type="ECO:0000313" key="15">
    <source>
        <dbReference type="EMBL" id="MDR7084053.1"/>
    </source>
</evidence>
<dbReference type="PANTHER" id="PTHR43024">
    <property type="entry name" value="UDP-N-ACETYLMURAMOYL-TRIPEPTIDE--D-ALANYL-D-ALANINE LIGASE"/>
    <property type="match status" value="1"/>
</dbReference>
<feature type="domain" description="Mur ligase C-terminal" evidence="13">
    <location>
        <begin position="367"/>
        <end position="492"/>
    </location>
</feature>
<dbReference type="InterPro" id="IPR051046">
    <property type="entry name" value="MurCDEF_CellWall_CoF430Synth"/>
</dbReference>
<evidence type="ECO:0000256" key="5">
    <source>
        <dbReference type="ARBA" id="ARBA00022840"/>
    </source>
</evidence>
<sequence>MIAFTAAEIADITNGRLAADPGITPGSVVTDSREATPGSLYVAKPGETADGHDFVGAAFERGAVLALVQHDVADDAGRNHPAVVVQDPVLAMGALAAETVRRIRAGRAADGEPLTVIGITGSAGKTTTKDLLAGILAAEGTTVAPQGSYNGEVGVPLTVFKAGADTRYLVIEMGATGVGHISYLAEMVRPDIGVVLGVGTAHAGEFGGVENIARAKGELVEALAGTGTAVLNLDDARVAAMAGRTSATVLGYSAQPSRDDHSDEVGEERVGEERVGEERVGEERVGPGRAGAERVRAEGAELNADGHPEFDLFLPGEAAGHHVTARLIGAHHIANLLAAAAAAHAAGVPAARIAASLSSQAAASRWRMERTERADGVTVINDAYNANPESMRAALRTLADLGRGRRTWAVLGAMLELGDDSIREHIAVGTQVVRLNISRLVVVGREARSLYVSAINEGSWGNECVFAETPQEAYELLQAELEPGDLVLFKSSNSIGLRHLGDRIALPPQAPGTAAGAGERRTADSAAGNAAGTATEGSALL</sequence>
<evidence type="ECO:0000256" key="6">
    <source>
        <dbReference type="ARBA" id="ARBA00022960"/>
    </source>
</evidence>
<evidence type="ECO:0000256" key="2">
    <source>
        <dbReference type="ARBA" id="ARBA00022598"/>
    </source>
</evidence>
<dbReference type="InterPro" id="IPR004101">
    <property type="entry name" value="Mur_ligase_C"/>
</dbReference>
<comment type="catalytic activity">
    <reaction evidence="10">
        <text>D-alanyl-D-alanine + UDP-N-acetyl-alpha-D-muramoyl-L-alanyl-gamma-D-glutamyl-meso-2,6-diaminopimelate + ATP = UDP-N-acetyl-alpha-D-muramoyl-L-alanyl-gamma-D-glutamyl-meso-2,6-diaminopimeloyl-D-alanyl-D-alanine + ADP + phosphate + H(+)</text>
        <dbReference type="Rhea" id="RHEA:28374"/>
        <dbReference type="ChEBI" id="CHEBI:15378"/>
        <dbReference type="ChEBI" id="CHEBI:30616"/>
        <dbReference type="ChEBI" id="CHEBI:43474"/>
        <dbReference type="ChEBI" id="CHEBI:57822"/>
        <dbReference type="ChEBI" id="CHEBI:61386"/>
        <dbReference type="ChEBI" id="CHEBI:83905"/>
        <dbReference type="ChEBI" id="CHEBI:456216"/>
        <dbReference type="EC" id="6.3.2.10"/>
    </reaction>
</comment>
<comment type="caution">
    <text evidence="15">The sequence shown here is derived from an EMBL/GenBank/DDBJ whole genome shotgun (WGS) entry which is preliminary data.</text>
</comment>
<keyword evidence="1 10" id="KW-0963">Cytoplasm</keyword>
<dbReference type="Pfam" id="PF08245">
    <property type="entry name" value="Mur_ligase_M"/>
    <property type="match status" value="1"/>
</dbReference>
<feature type="compositionally biased region" description="Basic and acidic residues" evidence="11">
    <location>
        <begin position="257"/>
        <end position="292"/>
    </location>
</feature>
<feature type="compositionally biased region" description="Low complexity" evidence="11">
    <location>
        <begin position="524"/>
        <end position="541"/>
    </location>
</feature>
<reference evidence="15 16" key="1">
    <citation type="submission" date="2023-07" db="EMBL/GenBank/DDBJ databases">
        <title>Sorghum-associated microbial communities from plants grown in Nebraska, USA.</title>
        <authorList>
            <person name="Schachtman D."/>
        </authorList>
    </citation>
    <scope>NUCLEOTIDE SEQUENCE [LARGE SCALE GENOMIC DNA]</scope>
    <source>
        <strain evidence="15 16">BE167</strain>
    </source>
</reference>
<dbReference type="HAMAP" id="MF_02019">
    <property type="entry name" value="MurF"/>
    <property type="match status" value="1"/>
</dbReference>
<feature type="region of interest" description="Disordered" evidence="11">
    <location>
        <begin position="253"/>
        <end position="292"/>
    </location>
</feature>
<dbReference type="SUPFAM" id="SSF53244">
    <property type="entry name" value="MurD-like peptide ligases, peptide-binding domain"/>
    <property type="match status" value="1"/>
</dbReference>
<evidence type="ECO:0000256" key="10">
    <source>
        <dbReference type="HAMAP-Rule" id="MF_02019"/>
    </source>
</evidence>
<evidence type="ECO:0000259" key="12">
    <source>
        <dbReference type="Pfam" id="PF01225"/>
    </source>
</evidence>
<dbReference type="InterPro" id="IPR013221">
    <property type="entry name" value="Mur_ligase_cen"/>
</dbReference>
<feature type="domain" description="Mur ligase N-terminal catalytic" evidence="12">
    <location>
        <begin position="28"/>
        <end position="97"/>
    </location>
</feature>
<keyword evidence="9 10" id="KW-0961">Cell wall biogenesis/degradation</keyword>
<evidence type="ECO:0000256" key="3">
    <source>
        <dbReference type="ARBA" id="ARBA00022618"/>
    </source>
</evidence>
<comment type="function">
    <text evidence="10">Involved in cell wall formation. Catalyzes the final step in the synthesis of UDP-N-acetylmuramoyl-pentapeptide, the precursor of murein.</text>
</comment>
<keyword evidence="2 10" id="KW-0436">Ligase</keyword>
<dbReference type="Gene3D" id="3.40.1190.10">
    <property type="entry name" value="Mur-like, catalytic domain"/>
    <property type="match status" value="1"/>
</dbReference>
<dbReference type="Pfam" id="PF02875">
    <property type="entry name" value="Mur_ligase_C"/>
    <property type="match status" value="1"/>
</dbReference>
<evidence type="ECO:0000256" key="8">
    <source>
        <dbReference type="ARBA" id="ARBA00023306"/>
    </source>
</evidence>
<dbReference type="InterPro" id="IPR035911">
    <property type="entry name" value="MurE/MurF_N"/>
</dbReference>
<dbReference type="InterPro" id="IPR036615">
    <property type="entry name" value="Mur_ligase_C_dom_sf"/>
</dbReference>
<keyword evidence="6 10" id="KW-0133">Cell shape</keyword>
<dbReference type="Pfam" id="PF01225">
    <property type="entry name" value="Mur_ligase"/>
    <property type="match status" value="1"/>
</dbReference>
<proteinExistence type="inferred from homology"/>
<evidence type="ECO:0000259" key="13">
    <source>
        <dbReference type="Pfam" id="PF02875"/>
    </source>
</evidence>
<feature type="binding site" evidence="10">
    <location>
        <begin position="121"/>
        <end position="127"/>
    </location>
    <ligand>
        <name>ATP</name>
        <dbReference type="ChEBI" id="CHEBI:30616"/>
    </ligand>
</feature>
<comment type="similarity">
    <text evidence="10">Belongs to the MurCDEF family. MurF subfamily.</text>
</comment>
<evidence type="ECO:0000313" key="16">
    <source>
        <dbReference type="Proteomes" id="UP001252243"/>
    </source>
</evidence>
<evidence type="ECO:0000256" key="9">
    <source>
        <dbReference type="ARBA" id="ARBA00023316"/>
    </source>
</evidence>
<dbReference type="EC" id="6.3.2.10" evidence="10"/>
<keyword evidence="4 10" id="KW-0547">Nucleotide-binding</keyword>
<dbReference type="InterPro" id="IPR000713">
    <property type="entry name" value="Mur_ligase_N"/>
</dbReference>
<dbReference type="InterPro" id="IPR036565">
    <property type="entry name" value="Mur-like_cat_sf"/>
</dbReference>
<dbReference type="RefSeq" id="WP_310059835.1">
    <property type="nucleotide sequence ID" value="NZ_JAVDVQ010000017.1"/>
</dbReference>
<comment type="pathway">
    <text evidence="10">Cell wall biogenesis; peptidoglycan biosynthesis.</text>
</comment>
<keyword evidence="16" id="KW-1185">Reference proteome</keyword>
<feature type="domain" description="Mur ligase central" evidence="14">
    <location>
        <begin position="119"/>
        <end position="343"/>
    </location>
</feature>
<keyword evidence="5 10" id="KW-0067">ATP-binding</keyword>
<dbReference type="GO" id="GO:0047480">
    <property type="term" value="F:UDP-N-acetylmuramoyl-tripeptide-D-alanyl-D-alanine ligase activity"/>
    <property type="evidence" value="ECO:0007669"/>
    <property type="project" value="UniProtKB-EC"/>
</dbReference>
<dbReference type="Gene3D" id="3.90.190.20">
    <property type="entry name" value="Mur ligase, C-terminal domain"/>
    <property type="match status" value="1"/>
</dbReference>
<dbReference type="Gene3D" id="3.40.1390.10">
    <property type="entry name" value="MurE/MurF, N-terminal domain"/>
    <property type="match status" value="1"/>
</dbReference>
<accession>A0ABU1UFX1</accession>
<evidence type="ECO:0000256" key="11">
    <source>
        <dbReference type="SAM" id="MobiDB-lite"/>
    </source>
</evidence>
<gene>
    <name evidence="10" type="primary">murF</name>
    <name evidence="15" type="ORF">J2X01_003360</name>
</gene>
<dbReference type="PANTHER" id="PTHR43024:SF1">
    <property type="entry name" value="UDP-N-ACETYLMURAMOYL-TRIPEPTIDE--D-ALANYL-D-ALANINE LIGASE"/>
    <property type="match status" value="1"/>
</dbReference>
<feature type="region of interest" description="Disordered" evidence="11">
    <location>
        <begin position="508"/>
        <end position="541"/>
    </location>
</feature>
<dbReference type="EMBL" id="JAVDVQ010000017">
    <property type="protein sequence ID" value="MDR7084053.1"/>
    <property type="molecule type" value="Genomic_DNA"/>
</dbReference>
<dbReference type="InterPro" id="IPR005863">
    <property type="entry name" value="UDP-N-AcMur_synth"/>
</dbReference>
<evidence type="ECO:0000256" key="7">
    <source>
        <dbReference type="ARBA" id="ARBA00022984"/>
    </source>
</evidence>
<keyword evidence="8 10" id="KW-0131">Cell cycle</keyword>
<keyword evidence="7 10" id="KW-0573">Peptidoglycan synthesis</keyword>
<protein>
    <recommendedName>
        <fullName evidence="10">UDP-N-acetylmuramoyl-tripeptide--D-alanyl-D-alanine ligase</fullName>
        <ecNumber evidence="10">6.3.2.10</ecNumber>
    </recommendedName>
    <alternativeName>
        <fullName evidence="10">D-alanyl-D-alanine-adding enzyme</fullName>
    </alternativeName>
</protein>
<organism evidence="15 16">
    <name type="scientific">Arthrobacter ginsengisoli</name>
    <dbReference type="NCBI Taxonomy" id="1356565"/>
    <lineage>
        <taxon>Bacteria</taxon>
        <taxon>Bacillati</taxon>
        <taxon>Actinomycetota</taxon>
        <taxon>Actinomycetes</taxon>
        <taxon>Micrococcales</taxon>
        <taxon>Micrococcaceae</taxon>
        <taxon>Arthrobacter</taxon>
    </lineage>
</organism>
<comment type="subcellular location">
    <subcellularLocation>
        <location evidence="10">Cytoplasm</location>
    </subcellularLocation>
</comment>
<name>A0ABU1UFX1_9MICC</name>
<keyword evidence="3 10" id="KW-0132">Cell division</keyword>
<dbReference type="SUPFAM" id="SSF53623">
    <property type="entry name" value="MurD-like peptide ligases, catalytic domain"/>
    <property type="match status" value="1"/>
</dbReference>
<dbReference type="SUPFAM" id="SSF63418">
    <property type="entry name" value="MurE/MurF N-terminal domain"/>
    <property type="match status" value="1"/>
</dbReference>
<evidence type="ECO:0000256" key="1">
    <source>
        <dbReference type="ARBA" id="ARBA00022490"/>
    </source>
</evidence>
<dbReference type="Proteomes" id="UP001252243">
    <property type="component" value="Unassembled WGS sequence"/>
</dbReference>
<feature type="compositionally biased region" description="Low complexity" evidence="11">
    <location>
        <begin position="508"/>
        <end position="517"/>
    </location>
</feature>
<evidence type="ECO:0000256" key="4">
    <source>
        <dbReference type="ARBA" id="ARBA00022741"/>
    </source>
</evidence>